<feature type="transmembrane region" description="Helical" evidence="1">
    <location>
        <begin position="346"/>
        <end position="364"/>
    </location>
</feature>
<dbReference type="GO" id="GO:0016020">
    <property type="term" value="C:membrane"/>
    <property type="evidence" value="ECO:0007669"/>
    <property type="project" value="TreeGrafter"/>
</dbReference>
<feature type="transmembrane region" description="Helical" evidence="1">
    <location>
        <begin position="272"/>
        <end position="290"/>
    </location>
</feature>
<dbReference type="Proteomes" id="UP000290365">
    <property type="component" value="Chromosome"/>
</dbReference>
<dbReference type="Pfam" id="PF01757">
    <property type="entry name" value="Acyl_transf_3"/>
    <property type="match status" value="1"/>
</dbReference>
<keyword evidence="4" id="KW-1185">Reference proteome</keyword>
<dbReference type="InterPro" id="IPR002656">
    <property type="entry name" value="Acyl_transf_3_dom"/>
</dbReference>
<accession>A0A4P6K1H1</accession>
<evidence type="ECO:0000313" key="3">
    <source>
        <dbReference type="EMBL" id="QBD81672.1"/>
    </source>
</evidence>
<dbReference type="OrthoDB" id="147882at2"/>
<dbReference type="AlphaFoldDB" id="A0A4P6K1H1"/>
<feature type="transmembrane region" description="Helical" evidence="1">
    <location>
        <begin position="52"/>
        <end position="76"/>
    </location>
</feature>
<keyword evidence="1" id="KW-1133">Transmembrane helix</keyword>
<feature type="transmembrane region" description="Helical" evidence="1">
    <location>
        <begin position="157"/>
        <end position="174"/>
    </location>
</feature>
<keyword evidence="1" id="KW-0812">Transmembrane</keyword>
<feature type="transmembrane region" description="Helical" evidence="1">
    <location>
        <begin position="12"/>
        <end position="32"/>
    </location>
</feature>
<dbReference type="EMBL" id="CP035758">
    <property type="protein sequence ID" value="QBD81672.1"/>
    <property type="molecule type" value="Genomic_DNA"/>
</dbReference>
<dbReference type="KEGG" id="kbs:EPA93_39165"/>
<protein>
    <submittedName>
        <fullName evidence="3">Acyltransferase</fullName>
    </submittedName>
</protein>
<keyword evidence="3" id="KW-0808">Transferase</keyword>
<keyword evidence="3" id="KW-0012">Acyltransferase</keyword>
<feature type="transmembrane region" description="Helical" evidence="1">
    <location>
        <begin position="224"/>
        <end position="252"/>
    </location>
</feature>
<feature type="transmembrane region" description="Helical" evidence="1">
    <location>
        <begin position="97"/>
        <end position="115"/>
    </location>
</feature>
<dbReference type="GO" id="GO:0009103">
    <property type="term" value="P:lipopolysaccharide biosynthetic process"/>
    <property type="evidence" value="ECO:0007669"/>
    <property type="project" value="TreeGrafter"/>
</dbReference>
<keyword evidence="1" id="KW-0472">Membrane</keyword>
<evidence type="ECO:0000256" key="1">
    <source>
        <dbReference type="SAM" id="Phobius"/>
    </source>
</evidence>
<gene>
    <name evidence="3" type="ORF">EPA93_39165</name>
</gene>
<reference evidence="3 4" key="1">
    <citation type="submission" date="2019-01" db="EMBL/GenBank/DDBJ databases">
        <title>Ktedonosporobacter rubrisoli SCAWS-G2.</title>
        <authorList>
            <person name="Huang Y."/>
            <person name="Yan B."/>
        </authorList>
    </citation>
    <scope>NUCLEOTIDE SEQUENCE [LARGE SCALE GENOMIC DNA]</scope>
    <source>
        <strain evidence="3 4">SCAWS-G2</strain>
    </source>
</reference>
<proteinExistence type="predicted"/>
<organism evidence="3 4">
    <name type="scientific">Ktedonosporobacter rubrisoli</name>
    <dbReference type="NCBI Taxonomy" id="2509675"/>
    <lineage>
        <taxon>Bacteria</taxon>
        <taxon>Bacillati</taxon>
        <taxon>Chloroflexota</taxon>
        <taxon>Ktedonobacteria</taxon>
        <taxon>Ktedonobacterales</taxon>
        <taxon>Ktedonosporobacteraceae</taxon>
        <taxon>Ktedonosporobacter</taxon>
    </lineage>
</organism>
<dbReference type="GO" id="GO:0016747">
    <property type="term" value="F:acyltransferase activity, transferring groups other than amino-acyl groups"/>
    <property type="evidence" value="ECO:0007669"/>
    <property type="project" value="InterPro"/>
</dbReference>
<feature type="domain" description="Acyltransferase 3" evidence="2">
    <location>
        <begin position="15"/>
        <end position="395"/>
    </location>
</feature>
<dbReference type="PANTHER" id="PTHR23028:SF53">
    <property type="entry name" value="ACYL_TRANSF_3 DOMAIN-CONTAINING PROTEIN"/>
    <property type="match status" value="1"/>
</dbReference>
<feature type="transmembrane region" description="Helical" evidence="1">
    <location>
        <begin position="183"/>
        <end position="204"/>
    </location>
</feature>
<evidence type="ECO:0000313" key="4">
    <source>
        <dbReference type="Proteomes" id="UP000290365"/>
    </source>
</evidence>
<feature type="transmembrane region" description="Helical" evidence="1">
    <location>
        <begin position="376"/>
        <end position="395"/>
    </location>
</feature>
<evidence type="ECO:0000259" key="2">
    <source>
        <dbReference type="Pfam" id="PF01757"/>
    </source>
</evidence>
<sequence length="421" mass="48631">MSILKNTTQKNTIAVLDGVRAFACLSVLFYHINYLAWHAHVFTSNVGPLTFSVAMVGWSGVTLFFVLSGFLLFMPYARAILFDAPWPSMRVFYLRRMLRIIPGYYVSLFLLILLLNPQYLQPAHWGHVGLFLTFLMDSFHETYQQINGPFWTLAVEWQFYMLLPFLALAFRFIARRGTRRKRLFLLLGCLGGLIIWGLLTRYWGRSFELHPDQPRLLPQPLHDAAMIVLYGVSGKYLEDFAVGMLVCVGFILSQHPATRQRITATLGRYSPWLWRIGVLWLFFLTIWNNFPFAPLLDPFIGAHNWLVELAFASGFGLCITAILFGPTELKKPFAWGPARWIGLISYSLYIWHLPILVSFTNYIVPLLQGWQHSWIYGLYFLCAALVVIPFSYLFFRYVEMPGINLANKTRRKQVVVEKQAA</sequence>
<name>A0A4P6K1H1_KTERU</name>
<dbReference type="InterPro" id="IPR050879">
    <property type="entry name" value="Acyltransferase_3"/>
</dbReference>
<feature type="transmembrane region" description="Helical" evidence="1">
    <location>
        <begin position="302"/>
        <end position="325"/>
    </location>
</feature>
<dbReference type="PANTHER" id="PTHR23028">
    <property type="entry name" value="ACETYLTRANSFERASE"/>
    <property type="match status" value="1"/>
</dbReference>
<dbReference type="RefSeq" id="WP_129892733.1">
    <property type="nucleotide sequence ID" value="NZ_CP035758.1"/>
</dbReference>